<dbReference type="PANTHER" id="PTHR43179:SF12">
    <property type="entry name" value="GALACTOFURANOSYLTRANSFERASE GLFT2"/>
    <property type="match status" value="1"/>
</dbReference>
<evidence type="ECO:0000256" key="4">
    <source>
        <dbReference type="SAM" id="MobiDB-lite"/>
    </source>
</evidence>
<reference evidence="7" key="1">
    <citation type="submission" date="2010-11" db="EMBL/GenBank/DDBJ databases">
        <title>The complete genome of Desulfurococcus mucosus DSM 2162.</title>
        <authorList>
            <consortium name="US DOE Joint Genome Institute (JGI-PGF)"/>
            <person name="Lucas S."/>
            <person name="Copeland A."/>
            <person name="Lapidus A."/>
            <person name="Bruce D."/>
            <person name="Goodwin L."/>
            <person name="Pitluck S."/>
            <person name="Kyrpides N."/>
            <person name="Mavromatis K."/>
            <person name="Pagani I."/>
            <person name="Ivanova N."/>
            <person name="Ovchinnikova G."/>
            <person name="Chertkov O."/>
            <person name="Held B."/>
            <person name="Brettin T."/>
            <person name="Detter J.C."/>
            <person name="Tapia R."/>
            <person name="Han C."/>
            <person name="Land M."/>
            <person name="Hauser L."/>
            <person name="Markowitz V."/>
            <person name="Cheng J.-F."/>
            <person name="Hugenholtz P."/>
            <person name="Woyke T."/>
            <person name="Wu D."/>
            <person name="Wirth R."/>
            <person name="Bilek Y."/>
            <person name="Hader T."/>
            <person name="Klenk H.-P."/>
            <person name="Eisen J.A."/>
        </authorList>
    </citation>
    <scope>NUCLEOTIDE SEQUENCE [LARGE SCALE GENOMIC DNA]</scope>
    <source>
        <strain evidence="7">ATCC 35584 / DSM 2162 / JCM 9187 / O7/1</strain>
    </source>
</reference>
<dbReference type="EMBL" id="CP002363">
    <property type="protein sequence ID" value="ADV64745.1"/>
    <property type="molecule type" value="Genomic_DNA"/>
</dbReference>
<dbReference type="SUPFAM" id="SSF53448">
    <property type="entry name" value="Nucleotide-diphospho-sugar transferases"/>
    <property type="match status" value="1"/>
</dbReference>
<keyword evidence="2" id="KW-0328">Glycosyltransferase</keyword>
<feature type="domain" description="Glycosyltransferase 2-like" evidence="5">
    <location>
        <begin position="20"/>
        <end position="145"/>
    </location>
</feature>
<dbReference type="Gene3D" id="3.90.550.10">
    <property type="entry name" value="Spore Coat Polysaccharide Biosynthesis Protein SpsA, Chain A"/>
    <property type="match status" value="1"/>
</dbReference>
<feature type="region of interest" description="Disordered" evidence="4">
    <location>
        <begin position="354"/>
        <end position="374"/>
    </location>
</feature>
<gene>
    <name evidence="6" type="ordered locus">Desmu_0427</name>
</gene>
<feature type="compositionally biased region" description="Basic residues" evidence="4">
    <location>
        <begin position="354"/>
        <end position="366"/>
    </location>
</feature>
<dbReference type="AlphaFoldDB" id="E8R8B9"/>
<dbReference type="InterPro" id="IPR001173">
    <property type="entry name" value="Glyco_trans_2-like"/>
</dbReference>
<dbReference type="STRING" id="765177.Desmu_0427"/>
<dbReference type="CDD" id="cd04186">
    <property type="entry name" value="GT_2_like_c"/>
    <property type="match status" value="1"/>
</dbReference>
<dbReference type="InterPro" id="IPR029044">
    <property type="entry name" value="Nucleotide-diphossugar_trans"/>
</dbReference>
<dbReference type="eggNOG" id="arCOG01383">
    <property type="taxonomic scope" value="Archaea"/>
</dbReference>
<dbReference type="GO" id="GO:0016757">
    <property type="term" value="F:glycosyltransferase activity"/>
    <property type="evidence" value="ECO:0007669"/>
    <property type="project" value="UniProtKB-KW"/>
</dbReference>
<name>E8R8B9_DESM0</name>
<proteinExistence type="inferred from homology"/>
<dbReference type="OrthoDB" id="30986at2157"/>
<evidence type="ECO:0000313" key="6">
    <source>
        <dbReference type="EMBL" id="ADV64745.1"/>
    </source>
</evidence>
<dbReference type="Proteomes" id="UP000001068">
    <property type="component" value="Chromosome"/>
</dbReference>
<dbReference type="KEGG" id="dmu:Desmu_0427"/>
<accession>E8R8B9</accession>
<dbReference type="Pfam" id="PF00535">
    <property type="entry name" value="Glycos_transf_2"/>
    <property type="match status" value="1"/>
</dbReference>
<keyword evidence="3 6" id="KW-0808">Transferase</keyword>
<reference evidence="6 7" key="2">
    <citation type="journal article" date="2011" name="Stand. Genomic Sci.">
        <title>Complete genome sequence of Desulfurococcus mucosus type strain (O7/1).</title>
        <authorList>
            <person name="Wirth R."/>
            <person name="Chertkov O."/>
            <person name="Held B."/>
            <person name="Lapidus A."/>
            <person name="Nolan M."/>
            <person name="Lucas S."/>
            <person name="Hammon N."/>
            <person name="Deshpande S."/>
            <person name="Cheng J.F."/>
            <person name="Tapia R."/>
            <person name="Han C."/>
            <person name="Goodwin L."/>
            <person name="Pitluck S."/>
            <person name="Liolios K."/>
            <person name="Ioanna P."/>
            <person name="Ivanova N."/>
            <person name="Mavromatis K."/>
            <person name="Mikhailova N."/>
            <person name="Pati A."/>
            <person name="Chen A."/>
            <person name="Palaniappan K."/>
            <person name="Land M."/>
            <person name="Hauser L."/>
            <person name="Chang Y.J."/>
            <person name="Jeffries C.D."/>
            <person name="Bilek Y."/>
            <person name="Hader T."/>
            <person name="Rohde M."/>
            <person name="Spring S."/>
            <person name="Sikorski J."/>
            <person name="Goker M."/>
            <person name="Woyke T."/>
            <person name="Bristow J."/>
            <person name="Eisen J.A."/>
            <person name="Markowitz V."/>
            <person name="Hugenholtz P."/>
            <person name="Kyrpides N.C."/>
            <person name="Klenk H.P."/>
        </authorList>
    </citation>
    <scope>NUCLEOTIDE SEQUENCE [LARGE SCALE GENOMIC DNA]</scope>
    <source>
        <strain evidence="7">ATCC 35584 / DSM 2162 / JCM 9187 / O7/1</strain>
    </source>
</reference>
<comment type="similarity">
    <text evidence="1">Belongs to the glycosyltransferase 2 family.</text>
</comment>
<evidence type="ECO:0000259" key="5">
    <source>
        <dbReference type="Pfam" id="PF00535"/>
    </source>
</evidence>
<dbReference type="HOGENOM" id="CLU_074755_0_0_2"/>
<dbReference type="RefSeq" id="WP_013561967.1">
    <property type="nucleotide sequence ID" value="NC_014961.1"/>
</dbReference>
<evidence type="ECO:0000256" key="3">
    <source>
        <dbReference type="ARBA" id="ARBA00022679"/>
    </source>
</evidence>
<organism evidence="6 7">
    <name type="scientific">Desulfurococcus mucosus (strain ATCC 35584 / DSM 2162 / JCM 9187 / O7/1)</name>
    <dbReference type="NCBI Taxonomy" id="765177"/>
    <lineage>
        <taxon>Archaea</taxon>
        <taxon>Thermoproteota</taxon>
        <taxon>Thermoprotei</taxon>
        <taxon>Desulfurococcales</taxon>
        <taxon>Desulfurococcaceae</taxon>
        <taxon>Desulfurococcus</taxon>
    </lineage>
</organism>
<dbReference type="PANTHER" id="PTHR43179">
    <property type="entry name" value="RHAMNOSYLTRANSFERASE WBBL"/>
    <property type="match status" value="1"/>
</dbReference>
<protein>
    <submittedName>
        <fullName evidence="6">Glycosyl transferase family 2</fullName>
    </submittedName>
</protein>
<keyword evidence="7" id="KW-1185">Reference proteome</keyword>
<dbReference type="GeneID" id="10153120"/>
<sequence length="374" mass="41822">MQQAGSHDAGRPVTPSKVAIVILGYNARKSLGPLLDRAIDSALGQSYGNVKVIFADNGSADDSAEYVSSKYGDKVRVVRLGRNYGFCLGNNLAVRHLSPDIKYILFMNPDAVLEERYVEKLVGIMERDESVGIAQGLQRSLGGSFSSLGGYVDSYGRAVEVDVSGLEGRLSGLDAVFEVAWASGSAMMVRRELFERLGGFSPELFMYHDEIDLCARALSLGYRTVVYPRAVYYHRRGTEGAPKRINWLSWYLANRNKWLTTVRYFPLKHVLRALLLYLPVEVLINVLKSVRKGERARARLQLRIVWHVARNLRREASFRRRWRPGLRGLEGFIMDVPSPLIGVDPRRALRKLLSHAHGAPRPKSGRAKASPGRA</sequence>
<evidence type="ECO:0000256" key="1">
    <source>
        <dbReference type="ARBA" id="ARBA00006739"/>
    </source>
</evidence>
<evidence type="ECO:0000256" key="2">
    <source>
        <dbReference type="ARBA" id="ARBA00022676"/>
    </source>
</evidence>
<evidence type="ECO:0000313" key="7">
    <source>
        <dbReference type="Proteomes" id="UP000001068"/>
    </source>
</evidence>